<dbReference type="InterPro" id="IPR006203">
    <property type="entry name" value="GHMP_knse_ATP-bd_CS"/>
</dbReference>
<dbReference type="InterPro" id="IPR013750">
    <property type="entry name" value="GHMP_kinase_C_dom"/>
</dbReference>
<gene>
    <name evidence="11" type="ORF">GGR27_003549</name>
</gene>
<protein>
    <recommendedName>
        <fullName evidence="7">Galactokinase</fullName>
        <ecNumber evidence="7">2.7.1.6</ecNumber>
    </recommendedName>
</protein>
<feature type="domain" description="GHMP kinase N-terminal" evidence="8">
    <location>
        <begin position="89"/>
        <end position="175"/>
    </location>
</feature>
<dbReference type="PROSITE" id="PS00106">
    <property type="entry name" value="GALACTOKINASE"/>
    <property type="match status" value="1"/>
</dbReference>
<dbReference type="NCBIfam" id="TIGR00131">
    <property type="entry name" value="gal_kin"/>
    <property type="match status" value="1"/>
</dbReference>
<dbReference type="Pfam" id="PF08544">
    <property type="entry name" value="GHMP_kinases_C"/>
    <property type="match status" value="1"/>
</dbReference>
<dbReference type="InterPro" id="IPR019741">
    <property type="entry name" value="Galactokinase_CS"/>
</dbReference>
<keyword evidence="3" id="KW-0547">Nucleotide-binding</keyword>
<organism evidence="11 12">
    <name type="scientific">Neolewinella antarctica</name>
    <dbReference type="NCBI Taxonomy" id="442734"/>
    <lineage>
        <taxon>Bacteria</taxon>
        <taxon>Pseudomonadati</taxon>
        <taxon>Bacteroidota</taxon>
        <taxon>Saprospiria</taxon>
        <taxon>Saprospirales</taxon>
        <taxon>Lewinellaceae</taxon>
        <taxon>Neolewinella</taxon>
    </lineage>
</organism>
<comment type="similarity">
    <text evidence="1">Belongs to the GHMP kinase family. GalK subfamily.</text>
</comment>
<evidence type="ECO:0000259" key="10">
    <source>
        <dbReference type="Pfam" id="PF10509"/>
    </source>
</evidence>
<dbReference type="Gene3D" id="3.30.70.890">
    <property type="entry name" value="GHMP kinase, C-terminal domain"/>
    <property type="match status" value="1"/>
</dbReference>
<keyword evidence="12" id="KW-1185">Reference proteome</keyword>
<dbReference type="Gene3D" id="3.30.230.10">
    <property type="match status" value="1"/>
</dbReference>
<dbReference type="GO" id="GO:0004335">
    <property type="term" value="F:galactokinase activity"/>
    <property type="evidence" value="ECO:0007669"/>
    <property type="project" value="UniProtKB-EC"/>
</dbReference>
<dbReference type="PANTHER" id="PTHR10457">
    <property type="entry name" value="MEVALONATE KINASE/GALACTOKINASE"/>
    <property type="match status" value="1"/>
</dbReference>
<accession>A0ABX0XFD4</accession>
<sequence length="394" mass="42407">MSTTLNQVAAALSGPPEYVVRSPGRINVIGEHTDYNGGLVLPAAIDRSIFFAARRIPENDWQLKALDIGQEATLPLPVNRPGARQWVNYLAGIGREFQKLGYTLPGLELSFGGDLPAGAGMSSSAALEGGIAFLLNELVQAGLGRVDLARLTQRSSNEFLGVPSGIMDQFASLNGSPDGPLLLNCTTLDYRVITNKLSDHTFLLVNSLVSHDLANSEYPVRVAQCREALRAIQVNYPDVKSLGATTLDQLMDISDTCSPIAMQRARFVVRENQRVIKMVGALREGNADLAISLLNETHAGLRNAYEVSCPEVDYLQQQATRVFSGSAVGARIMGGGFGGCTINLVRRADAADFIDFIKNAYHREFGRWPDVYPVTLAAGTNFVPVSSTPTGHSG</sequence>
<keyword evidence="2 11" id="KW-0808">Transferase</keyword>
<name>A0ABX0XFD4_9BACT</name>
<dbReference type="Pfam" id="PF00288">
    <property type="entry name" value="GHMP_kinases_N"/>
    <property type="match status" value="1"/>
</dbReference>
<dbReference type="InterPro" id="IPR006204">
    <property type="entry name" value="GHMP_kinase_N_dom"/>
</dbReference>
<keyword evidence="4" id="KW-0418">Kinase</keyword>
<dbReference type="RefSeq" id="WP_168039688.1">
    <property type="nucleotide sequence ID" value="NZ_JAATJH010000008.1"/>
</dbReference>
<dbReference type="SUPFAM" id="SSF54211">
    <property type="entry name" value="Ribosomal protein S5 domain 2-like"/>
    <property type="match status" value="1"/>
</dbReference>
<evidence type="ECO:0000256" key="2">
    <source>
        <dbReference type="ARBA" id="ARBA00022679"/>
    </source>
</evidence>
<evidence type="ECO:0000256" key="5">
    <source>
        <dbReference type="ARBA" id="ARBA00022840"/>
    </source>
</evidence>
<feature type="domain" description="Galactokinase N-terminal" evidence="10">
    <location>
        <begin position="15"/>
        <end position="55"/>
    </location>
</feature>
<proteinExistence type="inferred from homology"/>
<dbReference type="InterPro" id="IPR014721">
    <property type="entry name" value="Ribsml_uS5_D2-typ_fold_subgr"/>
</dbReference>
<keyword evidence="6" id="KW-0119">Carbohydrate metabolism</keyword>
<keyword evidence="5" id="KW-0067">ATP-binding</keyword>
<dbReference type="EC" id="2.7.1.6" evidence="7"/>
<dbReference type="InterPro" id="IPR019539">
    <property type="entry name" value="GalKase_N"/>
</dbReference>
<evidence type="ECO:0000256" key="7">
    <source>
        <dbReference type="NCBIfam" id="TIGR00131"/>
    </source>
</evidence>
<evidence type="ECO:0000256" key="6">
    <source>
        <dbReference type="ARBA" id="ARBA00023144"/>
    </source>
</evidence>
<dbReference type="InterPro" id="IPR020568">
    <property type="entry name" value="Ribosomal_Su5_D2-typ_SF"/>
</dbReference>
<dbReference type="EMBL" id="JAATJH010000008">
    <property type="protein sequence ID" value="NJC28030.1"/>
    <property type="molecule type" value="Genomic_DNA"/>
</dbReference>
<keyword evidence="6" id="KW-0299">Galactose metabolism</keyword>
<evidence type="ECO:0000313" key="12">
    <source>
        <dbReference type="Proteomes" id="UP000770785"/>
    </source>
</evidence>
<evidence type="ECO:0000256" key="3">
    <source>
        <dbReference type="ARBA" id="ARBA00022741"/>
    </source>
</evidence>
<comment type="caution">
    <text evidence="11">The sequence shown here is derived from an EMBL/GenBank/DDBJ whole genome shotgun (WGS) entry which is preliminary data.</text>
</comment>
<evidence type="ECO:0000259" key="9">
    <source>
        <dbReference type="Pfam" id="PF08544"/>
    </source>
</evidence>
<evidence type="ECO:0000313" key="11">
    <source>
        <dbReference type="EMBL" id="NJC28030.1"/>
    </source>
</evidence>
<dbReference type="PRINTS" id="PR00473">
    <property type="entry name" value="GALCTOKINASE"/>
</dbReference>
<dbReference type="PIRSF" id="PIRSF000530">
    <property type="entry name" value="Galactokinase"/>
    <property type="match status" value="1"/>
</dbReference>
<dbReference type="InterPro" id="IPR036554">
    <property type="entry name" value="GHMP_kinase_C_sf"/>
</dbReference>
<dbReference type="Pfam" id="PF10509">
    <property type="entry name" value="GalKase_gal_bdg"/>
    <property type="match status" value="1"/>
</dbReference>
<reference evidence="11 12" key="1">
    <citation type="submission" date="2020-03" db="EMBL/GenBank/DDBJ databases">
        <title>Genomic Encyclopedia of Type Strains, Phase IV (KMG-IV): sequencing the most valuable type-strain genomes for metagenomic binning, comparative biology and taxonomic classification.</title>
        <authorList>
            <person name="Goeker M."/>
        </authorList>
    </citation>
    <scope>NUCLEOTIDE SEQUENCE [LARGE SCALE GENOMIC DNA]</scope>
    <source>
        <strain evidence="11 12">DSM 105096</strain>
    </source>
</reference>
<feature type="domain" description="GHMP kinase C-terminal" evidence="9">
    <location>
        <begin position="278"/>
        <end position="361"/>
    </location>
</feature>
<dbReference type="InterPro" id="IPR006206">
    <property type="entry name" value="Mevalonate/galactokinase"/>
</dbReference>
<evidence type="ECO:0000256" key="4">
    <source>
        <dbReference type="ARBA" id="ARBA00022777"/>
    </source>
</evidence>
<dbReference type="InterPro" id="IPR000705">
    <property type="entry name" value="Galactokinase"/>
</dbReference>
<dbReference type="PANTHER" id="PTHR10457:SF7">
    <property type="entry name" value="GALACTOKINASE-RELATED"/>
    <property type="match status" value="1"/>
</dbReference>
<dbReference type="SUPFAM" id="SSF55060">
    <property type="entry name" value="GHMP Kinase, C-terminal domain"/>
    <property type="match status" value="1"/>
</dbReference>
<dbReference type="Proteomes" id="UP000770785">
    <property type="component" value="Unassembled WGS sequence"/>
</dbReference>
<evidence type="ECO:0000259" key="8">
    <source>
        <dbReference type="Pfam" id="PF00288"/>
    </source>
</evidence>
<dbReference type="PROSITE" id="PS00627">
    <property type="entry name" value="GHMP_KINASES_ATP"/>
    <property type="match status" value="1"/>
</dbReference>
<dbReference type="PRINTS" id="PR00959">
    <property type="entry name" value="MEVGALKINASE"/>
</dbReference>
<evidence type="ECO:0000256" key="1">
    <source>
        <dbReference type="ARBA" id="ARBA00006566"/>
    </source>
</evidence>